<dbReference type="GO" id="GO:0009116">
    <property type="term" value="P:nucleoside metabolic process"/>
    <property type="evidence" value="ECO:0007669"/>
    <property type="project" value="InterPro"/>
</dbReference>
<feature type="domain" description="COMM" evidence="1">
    <location>
        <begin position="726"/>
        <end position="790"/>
    </location>
</feature>
<evidence type="ECO:0000313" key="3">
    <source>
        <dbReference type="EMBL" id="CAF3627287.1"/>
    </source>
</evidence>
<dbReference type="InterPro" id="IPR017920">
    <property type="entry name" value="COMM"/>
</dbReference>
<dbReference type="PANTHER" id="PTHR47705">
    <property type="entry name" value="AGAP000321-PA"/>
    <property type="match status" value="1"/>
</dbReference>
<dbReference type="Proteomes" id="UP000663829">
    <property type="component" value="Unassembled WGS sequence"/>
</dbReference>
<sequence>MTTSTNREGISKENIVLIPLHKTSTENIVSLERRQISDVNDPNILHRGSGPNSDFIIYKNSQADYFSFIKRLMELMRNYVNIRKMELDIRTLENRLEPGNPIHQKDPKRYEDLIKEKLLDLLEQAFPNTMQVSDLAKYVECDAQRIFQFLVELETKNLVKHLVSVFTEQHNLFFACICLKDEDGQLWTRVIITASEEDTHKVILYKSVLEVSSIFQPTIAIITVNYFEKLAVDSMIENKVTFVRHKTGDSNVYTIGTIGPHHVVSTKLPLIGRSRTAQISTGSTTTRLLGTFQHIVHVFVIGCAGGVPHYTDYTKHVRRGDIVVGYPSQEQYVYGIYEVEQSNEGFEFVSTCFKPKSFELYNIVDSIKQNYQQTKSSNIQHPWEKFLAEGIKNLSSHNIECIPPTHNDKLYLKMGSGDVVEVEHPTEQQSQQIKSSKQKDYHSPTLRFGMIAGGKNVVNNDYLKTVLSDTCNVLCFDLEIDQVLAAIQGNRTESFLIIRGISDYHDGTLNKDWQYIANQKLCAHVMEKKPNRHSKDANLDAGYVSIDQSSLYNHLGLHGKKLVCFMVSSSLFLLVLSTKIDKLKMPDHRTYQDSFYGWTIPKAVSVCTNTLKECNLPPATIQQLLSMSESQILGTSPSIDTLADISEKHSISIEQILYIFNGFVHVLKLALKTPAAFLKSEIFKDDLKELKFSESIIQELNNILFGPRREQLYSAISEHNRPRLPSIKTFDWNLDVTLTTGSLSRCVEPLLLFQFRTNDDKVSTFEVPIKAFNELRYNTALAIKEMEDIDNKAALKLLET</sequence>
<dbReference type="PANTHER" id="PTHR47705:SF1">
    <property type="entry name" value="PNP_UDP_1 DOMAIN-CONTAINING PROTEIN"/>
    <property type="match status" value="1"/>
</dbReference>
<proteinExistence type="predicted"/>
<dbReference type="PROSITE" id="PS51269">
    <property type="entry name" value="COMM"/>
    <property type="match status" value="1"/>
</dbReference>
<dbReference type="InterPro" id="IPR055121">
    <property type="entry name" value="HTH_69"/>
</dbReference>
<organism evidence="2 4">
    <name type="scientific">Didymodactylos carnosus</name>
    <dbReference type="NCBI Taxonomy" id="1234261"/>
    <lineage>
        <taxon>Eukaryota</taxon>
        <taxon>Metazoa</taxon>
        <taxon>Spiralia</taxon>
        <taxon>Gnathifera</taxon>
        <taxon>Rotifera</taxon>
        <taxon>Eurotatoria</taxon>
        <taxon>Bdelloidea</taxon>
        <taxon>Philodinida</taxon>
        <taxon>Philodinidae</taxon>
        <taxon>Didymodactylos</taxon>
    </lineage>
</organism>
<dbReference type="SUPFAM" id="SSF53167">
    <property type="entry name" value="Purine and uridine phosphorylases"/>
    <property type="match status" value="1"/>
</dbReference>
<reference evidence="2" key="1">
    <citation type="submission" date="2021-02" db="EMBL/GenBank/DDBJ databases">
        <authorList>
            <person name="Nowell W R."/>
        </authorList>
    </citation>
    <scope>NUCLEOTIDE SEQUENCE</scope>
</reference>
<name>A0A813V4T5_9BILA</name>
<keyword evidence="4" id="KW-1185">Reference proteome</keyword>
<accession>A0A813V4T5</accession>
<dbReference type="Pfam" id="PF07258">
    <property type="entry name" value="COMM_domain"/>
    <property type="match status" value="1"/>
</dbReference>
<dbReference type="Pfam" id="PF22979">
    <property type="entry name" value="HTH_69"/>
    <property type="match status" value="1"/>
</dbReference>
<dbReference type="AlphaFoldDB" id="A0A813V4T5"/>
<comment type="caution">
    <text evidence="2">The sequence shown here is derived from an EMBL/GenBank/DDBJ whole genome shotgun (WGS) entry which is preliminary data.</text>
</comment>
<dbReference type="GO" id="GO:0003824">
    <property type="term" value="F:catalytic activity"/>
    <property type="evidence" value="ECO:0007669"/>
    <property type="project" value="InterPro"/>
</dbReference>
<evidence type="ECO:0000259" key="1">
    <source>
        <dbReference type="PROSITE" id="PS51269"/>
    </source>
</evidence>
<dbReference type="InterPro" id="IPR035994">
    <property type="entry name" value="Nucleoside_phosphorylase_sf"/>
</dbReference>
<dbReference type="Gene3D" id="3.40.50.1580">
    <property type="entry name" value="Nucleoside phosphorylase domain"/>
    <property type="match status" value="1"/>
</dbReference>
<dbReference type="EMBL" id="CAJNOQ010000799">
    <property type="protein sequence ID" value="CAF0839878.1"/>
    <property type="molecule type" value="Genomic_DNA"/>
</dbReference>
<dbReference type="Proteomes" id="UP000681722">
    <property type="component" value="Unassembled WGS sequence"/>
</dbReference>
<protein>
    <recommendedName>
        <fullName evidence="1">COMM domain-containing protein</fullName>
    </recommendedName>
</protein>
<evidence type="ECO:0000313" key="4">
    <source>
        <dbReference type="Proteomes" id="UP000663829"/>
    </source>
</evidence>
<gene>
    <name evidence="2" type="ORF">GPM918_LOCUS5507</name>
    <name evidence="3" type="ORF">SRO942_LOCUS5510</name>
</gene>
<evidence type="ECO:0000313" key="2">
    <source>
        <dbReference type="EMBL" id="CAF0839878.1"/>
    </source>
</evidence>
<dbReference type="EMBL" id="CAJOBC010000800">
    <property type="protein sequence ID" value="CAF3627287.1"/>
    <property type="molecule type" value="Genomic_DNA"/>
</dbReference>
<dbReference type="OrthoDB" id="203754at2759"/>